<accession>B2G2M9</accession>
<dbReference type="RefSeq" id="WP_012414155.1">
    <property type="nucleotide sequence ID" value="NC_010643.1"/>
</dbReference>
<organism evidence="1">
    <name type="scientific">Providencia rettgeri</name>
    <dbReference type="NCBI Taxonomy" id="587"/>
    <lineage>
        <taxon>Bacteria</taxon>
        <taxon>Pseudomonadati</taxon>
        <taxon>Pseudomonadota</taxon>
        <taxon>Gammaproteobacteria</taxon>
        <taxon>Enterobacterales</taxon>
        <taxon>Morganellaceae</taxon>
        <taxon>Providencia</taxon>
    </lineage>
</organism>
<proteinExistence type="predicted"/>
<name>B2G2M9_PRORE</name>
<gene>
    <name evidence="1" type="ORF">R7K_002</name>
</gene>
<protein>
    <submittedName>
        <fullName evidence="1">Conserved hypothetical plasmid protein</fullName>
    </submittedName>
</protein>
<dbReference type="EMBL" id="AM901564">
    <property type="protein sequence ID" value="CAQ48343.1"/>
    <property type="molecule type" value="Genomic_DNA"/>
</dbReference>
<sequence length="114" mass="12686">MLVLTTEGRKRRQPPGQINAGVKAMKRKFRLGQMLATIGVLELCKHKHIDLGPLIDRHVSGDWGDVDDAQREANEEAVKECGTIVSVYHPHGVRVLIVTDGDRSHAVAMLPHEY</sequence>
<geneLocation type="plasmid" evidence="1">
    <name>R7K</name>
</geneLocation>
<evidence type="ECO:0000313" key="1">
    <source>
        <dbReference type="EMBL" id="CAQ48343.1"/>
    </source>
</evidence>
<keyword evidence="1" id="KW-0614">Plasmid</keyword>
<reference evidence="1" key="1">
    <citation type="journal article" date="2008" name="Antimicrob. Agents Chemother.">
        <title>Different pathways to acquiring resistance genes illustrated by the recent evolution of IncW plasmids.</title>
        <authorList>
            <person name="Revilla C."/>
            <person name="Garcillan-Barcia M.P."/>
            <person name="Fernandez-Lopez R."/>
            <person name="Thomson N.R."/>
            <person name="Sanders M."/>
            <person name="Cheung M."/>
            <person name="Thomas C.M."/>
            <person name="de la Cruz F."/>
        </authorList>
    </citation>
    <scope>NUCLEOTIDE SEQUENCE [LARGE SCALE GENOMIC DNA]</scope>
    <source>
        <plasmid evidence="1">R7K</plasmid>
    </source>
</reference>
<dbReference type="AlphaFoldDB" id="B2G2M9"/>